<comment type="similarity">
    <text evidence="1">Belongs to the FAM83 family.</text>
</comment>
<dbReference type="Pfam" id="PF07894">
    <property type="entry name" value="SACK1"/>
    <property type="match status" value="1"/>
</dbReference>
<dbReference type="GO" id="GO:0007173">
    <property type="term" value="P:epidermal growth factor receptor signaling pathway"/>
    <property type="evidence" value="ECO:0007669"/>
    <property type="project" value="TreeGrafter"/>
</dbReference>
<dbReference type="Gene3D" id="3.30.870.10">
    <property type="entry name" value="Endonuclease Chain A"/>
    <property type="match status" value="1"/>
</dbReference>
<keyword evidence="5" id="KW-1185">Reference proteome</keyword>
<dbReference type="InterPro" id="IPR050944">
    <property type="entry name" value="FAM83"/>
</dbReference>
<evidence type="ECO:0000259" key="3">
    <source>
        <dbReference type="Pfam" id="PF07894"/>
    </source>
</evidence>
<dbReference type="AlphaFoldDB" id="A0AAV1N4L0"/>
<dbReference type="PANTHER" id="PTHR16181">
    <property type="entry name" value="PROTEIN FAM83A-RELATED"/>
    <property type="match status" value="1"/>
</dbReference>
<protein>
    <submittedName>
        <fullName evidence="4">Protein FAM83D-like</fullName>
    </submittedName>
</protein>
<comment type="caution">
    <text evidence="4">The sequence shown here is derived from an EMBL/GenBank/DDBJ whole genome shotgun (WGS) entry which is preliminary data.</text>
</comment>
<dbReference type="Proteomes" id="UP001314229">
    <property type="component" value="Unassembled WGS sequence"/>
</dbReference>
<proteinExistence type="inferred from homology"/>
<name>A0AAV1N4L0_SCOSC</name>
<dbReference type="InterPro" id="IPR012461">
    <property type="entry name" value="SACK1"/>
</dbReference>
<evidence type="ECO:0000256" key="2">
    <source>
        <dbReference type="SAM" id="MobiDB-lite"/>
    </source>
</evidence>
<evidence type="ECO:0000313" key="4">
    <source>
        <dbReference type="EMBL" id="CAK6954291.1"/>
    </source>
</evidence>
<feature type="domain" description="Scaffolding anchor of CK1" evidence="3">
    <location>
        <begin position="40"/>
        <end position="238"/>
    </location>
</feature>
<feature type="region of interest" description="Disordered" evidence="2">
    <location>
        <begin position="397"/>
        <end position="430"/>
    </location>
</feature>
<feature type="compositionally biased region" description="Polar residues" evidence="2">
    <location>
        <begin position="397"/>
        <end position="428"/>
    </location>
</feature>
<dbReference type="SUPFAM" id="SSF56024">
    <property type="entry name" value="Phospholipase D/nuclease"/>
    <property type="match status" value="1"/>
</dbReference>
<accession>A0AAV1N4L0</accession>
<reference evidence="4 5" key="1">
    <citation type="submission" date="2024-01" db="EMBL/GenBank/DDBJ databases">
        <authorList>
            <person name="Alioto T."/>
            <person name="Alioto T."/>
            <person name="Gomez Garrido J."/>
        </authorList>
    </citation>
    <scope>NUCLEOTIDE SEQUENCE [LARGE SCALE GENOMIC DNA]</scope>
</reference>
<evidence type="ECO:0000256" key="1">
    <source>
        <dbReference type="ARBA" id="ARBA00006937"/>
    </source>
</evidence>
<dbReference type="EMBL" id="CAWUFR010000016">
    <property type="protein sequence ID" value="CAK6954291.1"/>
    <property type="molecule type" value="Genomic_DNA"/>
</dbReference>
<organism evidence="4 5">
    <name type="scientific">Scomber scombrus</name>
    <name type="common">Atlantic mackerel</name>
    <name type="synonym">Scomber vernalis</name>
    <dbReference type="NCBI Taxonomy" id="13677"/>
    <lineage>
        <taxon>Eukaryota</taxon>
        <taxon>Metazoa</taxon>
        <taxon>Chordata</taxon>
        <taxon>Craniata</taxon>
        <taxon>Vertebrata</taxon>
        <taxon>Euteleostomi</taxon>
        <taxon>Actinopterygii</taxon>
        <taxon>Neopterygii</taxon>
        <taxon>Teleostei</taxon>
        <taxon>Neoteleostei</taxon>
        <taxon>Acanthomorphata</taxon>
        <taxon>Pelagiaria</taxon>
        <taxon>Scombriformes</taxon>
        <taxon>Scombridae</taxon>
        <taxon>Scomber</taxon>
    </lineage>
</organism>
<feature type="region of interest" description="Disordered" evidence="2">
    <location>
        <begin position="92"/>
        <end position="131"/>
    </location>
</feature>
<dbReference type="GO" id="GO:0019901">
    <property type="term" value="F:protein kinase binding"/>
    <property type="evidence" value="ECO:0007669"/>
    <property type="project" value="TreeGrafter"/>
</dbReference>
<dbReference type="PANTHER" id="PTHR16181:SF29">
    <property type="entry name" value="PROTEIN FAM83A-RELATED"/>
    <property type="match status" value="1"/>
</dbReference>
<sequence length="628" mass="69927">MDGSSVSSLWYRTPKRAGKLRQRIQDLRIPSSFYNEFTASRPSLDLSHNESARLAADCLLNQGLEGYQEMLNIEGEVDFLSEAEKNYIKENVRDANTVDSGPSDDDDETELQSSHADSKSPTRRPAVSTNSDTTVAALELPGVKDVQWGDPFQDRPTLKVFFQSDSKAAGMKDVVRGFIRKAKTVLLIVMDSFSDVELLCDLLEASRRNVSIHLLLDHLNLSVFVSMWQEIKLNSKNFPVHRSIAILFKGSTVTHFQQEFQRLYRSSKPVPAFTAPLSTTSNDSVSQLKSSQNKTICCSQSEDVQSTQKKAQMLADVPSSGLSNPNAELESSISKTHPLHIADTQTETKPFSQTQIQTQPCPKNVTQAGTIQSVSMGKAKHAAGSVFNQHDAKTNMESVQKNDNQTQAQAQNKIHVSHTDNSYIQPQLTGRTITTTTGEKAAELQESNTMGSLTHAQHNTVHYQSPFNTKSNFDHHNVGTETLFLQQRNIHWMTQPSGIITGLNAQRGQWSYPLNLNQNVDFVSHPRGHTSGLETNVLSFGTRRQDPPQWHRQAPLQLHPTTESPGFLPATGTKLHLNWTYTERPRHIVRQSSFSSTYGIGQVTGGQQGWRSFHSRAASLVRSKSMTE</sequence>
<evidence type="ECO:0000313" key="5">
    <source>
        <dbReference type="Proteomes" id="UP001314229"/>
    </source>
</evidence>
<gene>
    <name evidence="4" type="ORF">FSCOSCO3_A022843</name>
</gene>